<organism evidence="3 4">
    <name type="scientific">Wenyingzhuangia fucanilytica</name>
    <dbReference type="NCBI Taxonomy" id="1790137"/>
    <lineage>
        <taxon>Bacteria</taxon>
        <taxon>Pseudomonadati</taxon>
        <taxon>Bacteroidota</taxon>
        <taxon>Flavobacteriia</taxon>
        <taxon>Flavobacteriales</taxon>
        <taxon>Flavobacteriaceae</taxon>
        <taxon>Wenyingzhuangia</taxon>
    </lineage>
</organism>
<keyword evidence="4" id="KW-1185">Reference proteome</keyword>
<accession>A0A1B1Y2I0</accession>
<proteinExistence type="predicted"/>
<dbReference type="GO" id="GO:0009103">
    <property type="term" value="P:lipopolysaccharide biosynthetic process"/>
    <property type="evidence" value="ECO:0007669"/>
    <property type="project" value="TreeGrafter"/>
</dbReference>
<reference evidence="3 4" key="1">
    <citation type="submission" date="2016-02" db="EMBL/GenBank/DDBJ databases">
        <authorList>
            <person name="Wen L."/>
            <person name="He K."/>
            <person name="Yang H."/>
        </authorList>
    </citation>
    <scope>NUCLEOTIDE SEQUENCE [LARGE SCALE GENOMIC DNA]</scope>
    <source>
        <strain evidence="3 4">CZ1127</strain>
    </source>
</reference>
<evidence type="ECO:0000313" key="3">
    <source>
        <dbReference type="EMBL" id="ANW94972.1"/>
    </source>
</evidence>
<protein>
    <submittedName>
        <fullName evidence="3">Glycosyltransferase WbuB</fullName>
    </submittedName>
</protein>
<name>A0A1B1Y2I0_9FLAO</name>
<dbReference type="RefSeq" id="WP_068824076.1">
    <property type="nucleotide sequence ID" value="NZ_CP014224.1"/>
</dbReference>
<sequence>MKILIFYQYFTTPKGSWGTRIYEFAKEWVKEGHEVTVVTSIYSKSDLQAKKLIETQYFEGIKVEVVNVKIDNKQPILKRVFTFVYYAIISSWYAIFMRSDIVIASSGPITVGIPGLISNFFKNGKFVYEVRDLWPEVAIELGVIKNNTIKKIAFYIEKKLYKKAKLVVGLSPGMRDFVINNFKHTNTISVTNASNINLFGSEYEFPKNDFLSKETTYAIYTGNIGRVNNSYWLVNTARYLKKIGREDIKIVLAGDGQQREEICEIARSEDLDNFIYLGLISKEKLVPYIKNAIASLVPLEANLVLDTSSPNKLFESLAAGVPVIQTTNGWIKEYLDKNRVGFTLSGTSESELGNLLVELSDNGELIYEYSKNATNCAARDFDQKVLAKKYLDALKKLHE</sequence>
<dbReference type="PANTHER" id="PTHR46401">
    <property type="entry name" value="GLYCOSYLTRANSFERASE WBBK-RELATED"/>
    <property type="match status" value="1"/>
</dbReference>
<dbReference type="Proteomes" id="UP000092967">
    <property type="component" value="Chromosome"/>
</dbReference>
<evidence type="ECO:0000259" key="2">
    <source>
        <dbReference type="Pfam" id="PF13439"/>
    </source>
</evidence>
<dbReference type="GO" id="GO:0016757">
    <property type="term" value="F:glycosyltransferase activity"/>
    <property type="evidence" value="ECO:0007669"/>
    <property type="project" value="UniProtKB-ARBA"/>
</dbReference>
<keyword evidence="1 3" id="KW-0808">Transferase</keyword>
<dbReference type="CDD" id="cd03794">
    <property type="entry name" value="GT4_WbuB-like"/>
    <property type="match status" value="1"/>
</dbReference>
<dbReference type="Pfam" id="PF13692">
    <property type="entry name" value="Glyco_trans_1_4"/>
    <property type="match status" value="1"/>
</dbReference>
<dbReference type="AlphaFoldDB" id="A0A1B1Y2I0"/>
<dbReference type="KEGG" id="wfu:AXE80_01100"/>
<dbReference type="PANTHER" id="PTHR46401:SF2">
    <property type="entry name" value="GLYCOSYLTRANSFERASE WBBK-RELATED"/>
    <property type="match status" value="1"/>
</dbReference>
<feature type="domain" description="Glycosyltransferase subfamily 4-like N-terminal" evidence="2">
    <location>
        <begin position="19"/>
        <end position="183"/>
    </location>
</feature>
<dbReference type="OrthoDB" id="9811902at2"/>
<gene>
    <name evidence="3" type="ORF">AXE80_01100</name>
</gene>
<dbReference type="Pfam" id="PF13439">
    <property type="entry name" value="Glyco_transf_4"/>
    <property type="match status" value="1"/>
</dbReference>
<evidence type="ECO:0000256" key="1">
    <source>
        <dbReference type="ARBA" id="ARBA00022679"/>
    </source>
</evidence>
<dbReference type="STRING" id="1790137.AXE80_01100"/>
<evidence type="ECO:0000313" key="4">
    <source>
        <dbReference type="Proteomes" id="UP000092967"/>
    </source>
</evidence>
<dbReference type="InterPro" id="IPR028098">
    <property type="entry name" value="Glyco_trans_4-like_N"/>
</dbReference>
<dbReference type="SUPFAM" id="SSF53756">
    <property type="entry name" value="UDP-Glycosyltransferase/glycogen phosphorylase"/>
    <property type="match status" value="1"/>
</dbReference>
<dbReference type="EMBL" id="CP014224">
    <property type="protein sequence ID" value="ANW94972.1"/>
    <property type="molecule type" value="Genomic_DNA"/>
</dbReference>
<dbReference type="Gene3D" id="3.40.50.2000">
    <property type="entry name" value="Glycogen Phosphorylase B"/>
    <property type="match status" value="2"/>
</dbReference>